<dbReference type="InterPro" id="IPR036249">
    <property type="entry name" value="Thioredoxin-like_sf"/>
</dbReference>
<sequence length="193" mass="21514">ASSKVTFTIKYLPYQLYPTASQAGEDKYEWYKRSCYGDSEEKMKMYMALMSAYGASAGINYKFGGTVANTLQAHRLIQHYQGTSPHGAEIADKLVLSLYRQYFEEEKHPSSPETLLAAAEAAGIEGEEAREYIGDPEEGLPELKMLIGEEAGNVLDQVPVVRVEGRKRDVTITGANEVEDYVKALMQIVRESE</sequence>
<comment type="caution">
    <text evidence="2">The sequence shown here is derived from an EMBL/GenBank/DDBJ whole genome shotgun (WGS) entry which is preliminary data.</text>
</comment>
<name>A0A7D8Z170_9HELO</name>
<dbReference type="PANTHER" id="PTHR13887">
    <property type="entry name" value="GLUTATHIONE S-TRANSFERASE KAPPA"/>
    <property type="match status" value="1"/>
</dbReference>
<proteinExistence type="predicted"/>
<feature type="domain" description="DSBA-like thioredoxin" evidence="1">
    <location>
        <begin position="6"/>
        <end position="137"/>
    </location>
</feature>
<dbReference type="Gene3D" id="3.40.30.10">
    <property type="entry name" value="Glutaredoxin"/>
    <property type="match status" value="1"/>
</dbReference>
<protein>
    <recommendedName>
        <fullName evidence="1">DSBA-like thioredoxin domain-containing protein</fullName>
    </recommendedName>
</protein>
<dbReference type="GO" id="GO:0016491">
    <property type="term" value="F:oxidoreductase activity"/>
    <property type="evidence" value="ECO:0007669"/>
    <property type="project" value="InterPro"/>
</dbReference>
<dbReference type="OrthoDB" id="1930760at2759"/>
<keyword evidence="3" id="KW-1185">Reference proteome</keyword>
<dbReference type="EMBL" id="QGMG01003911">
    <property type="protein sequence ID" value="TVY31648.1"/>
    <property type="molecule type" value="Genomic_DNA"/>
</dbReference>
<dbReference type="AlphaFoldDB" id="A0A7D8Z170"/>
<accession>A0A7D8Z170</accession>
<feature type="non-terminal residue" evidence="2">
    <location>
        <position position="1"/>
    </location>
</feature>
<organism evidence="2 3">
    <name type="scientific">Lachnellula cervina</name>
    <dbReference type="NCBI Taxonomy" id="1316786"/>
    <lineage>
        <taxon>Eukaryota</taxon>
        <taxon>Fungi</taxon>
        <taxon>Dikarya</taxon>
        <taxon>Ascomycota</taxon>
        <taxon>Pezizomycotina</taxon>
        <taxon>Leotiomycetes</taxon>
        <taxon>Helotiales</taxon>
        <taxon>Lachnaceae</taxon>
        <taxon>Lachnellula</taxon>
    </lineage>
</organism>
<dbReference type="InterPro" id="IPR001853">
    <property type="entry name" value="DSBA-like_thioredoxin_dom"/>
</dbReference>
<reference evidence="2 3" key="1">
    <citation type="submission" date="2018-05" db="EMBL/GenBank/DDBJ databases">
        <title>Whole genome sequencing for identification of molecular markers to develop diagnostic detection tools for the regulated plant pathogen Lachnellula willkommii.</title>
        <authorList>
            <person name="Giroux E."/>
            <person name="Bilodeau G."/>
        </authorList>
    </citation>
    <scope>NUCLEOTIDE SEQUENCE [LARGE SCALE GENOMIC DNA]</scope>
    <source>
        <strain evidence="2 3">CBS 625.97</strain>
    </source>
</reference>
<evidence type="ECO:0000259" key="1">
    <source>
        <dbReference type="Pfam" id="PF01323"/>
    </source>
</evidence>
<evidence type="ECO:0000313" key="2">
    <source>
        <dbReference type="EMBL" id="TVY31648.1"/>
    </source>
</evidence>
<evidence type="ECO:0000313" key="3">
    <source>
        <dbReference type="Proteomes" id="UP000481288"/>
    </source>
</evidence>
<dbReference type="SUPFAM" id="SSF52833">
    <property type="entry name" value="Thioredoxin-like"/>
    <property type="match status" value="1"/>
</dbReference>
<gene>
    <name evidence="2" type="ORF">LCER1_G009475</name>
</gene>
<dbReference type="Pfam" id="PF01323">
    <property type="entry name" value="DSBA"/>
    <property type="match status" value="1"/>
</dbReference>
<dbReference type="Proteomes" id="UP000481288">
    <property type="component" value="Unassembled WGS sequence"/>
</dbReference>
<dbReference type="PANTHER" id="PTHR13887:SF52">
    <property type="entry name" value="DSBA-LIKE THIOREDOXIN DOMAIN-CONTAINING PROTEIN"/>
    <property type="match status" value="1"/>
</dbReference>